<proteinExistence type="predicted"/>
<sequence length="43" mass="4803">MQGFCYQHAPSKGTSVLSSFTTFLNLFSSTPILFLFKKCILVV</sequence>
<name>A0A0A9BQV7_ARUDO</name>
<evidence type="ECO:0000313" key="2">
    <source>
        <dbReference type="EMBL" id="JAD65766.1"/>
    </source>
</evidence>
<reference evidence="2" key="1">
    <citation type="submission" date="2014-09" db="EMBL/GenBank/DDBJ databases">
        <authorList>
            <person name="Magalhaes I.L.F."/>
            <person name="Oliveira U."/>
            <person name="Santos F.R."/>
            <person name="Vidigal T.H.D.A."/>
            <person name="Brescovit A.D."/>
            <person name="Santos A.J."/>
        </authorList>
    </citation>
    <scope>NUCLEOTIDE SEQUENCE</scope>
    <source>
        <tissue evidence="2">Shoot tissue taken approximately 20 cm above the soil surface</tissue>
    </source>
</reference>
<reference evidence="2" key="2">
    <citation type="journal article" date="2015" name="Data Brief">
        <title>Shoot transcriptome of the giant reed, Arundo donax.</title>
        <authorList>
            <person name="Barrero R.A."/>
            <person name="Guerrero F.D."/>
            <person name="Moolhuijzen P."/>
            <person name="Goolsby J.A."/>
            <person name="Tidwell J."/>
            <person name="Bellgard S.E."/>
            <person name="Bellgard M.I."/>
        </authorList>
    </citation>
    <scope>NUCLEOTIDE SEQUENCE</scope>
    <source>
        <tissue evidence="2">Shoot tissue taken approximately 20 cm above the soil surface</tissue>
    </source>
</reference>
<evidence type="ECO:0000256" key="1">
    <source>
        <dbReference type="SAM" id="Phobius"/>
    </source>
</evidence>
<keyword evidence="1" id="KW-0812">Transmembrane</keyword>
<feature type="transmembrane region" description="Helical" evidence="1">
    <location>
        <begin position="16"/>
        <end position="36"/>
    </location>
</feature>
<dbReference type="AlphaFoldDB" id="A0A0A9BQV7"/>
<dbReference type="EMBL" id="GBRH01232129">
    <property type="protein sequence ID" value="JAD65766.1"/>
    <property type="molecule type" value="Transcribed_RNA"/>
</dbReference>
<protein>
    <submittedName>
        <fullName evidence="2">Uncharacterized protein</fullName>
    </submittedName>
</protein>
<organism evidence="2">
    <name type="scientific">Arundo donax</name>
    <name type="common">Giant reed</name>
    <name type="synonym">Donax arundinaceus</name>
    <dbReference type="NCBI Taxonomy" id="35708"/>
    <lineage>
        <taxon>Eukaryota</taxon>
        <taxon>Viridiplantae</taxon>
        <taxon>Streptophyta</taxon>
        <taxon>Embryophyta</taxon>
        <taxon>Tracheophyta</taxon>
        <taxon>Spermatophyta</taxon>
        <taxon>Magnoliopsida</taxon>
        <taxon>Liliopsida</taxon>
        <taxon>Poales</taxon>
        <taxon>Poaceae</taxon>
        <taxon>PACMAD clade</taxon>
        <taxon>Arundinoideae</taxon>
        <taxon>Arundineae</taxon>
        <taxon>Arundo</taxon>
    </lineage>
</organism>
<accession>A0A0A9BQV7</accession>
<keyword evidence="1" id="KW-0472">Membrane</keyword>
<keyword evidence="1" id="KW-1133">Transmembrane helix</keyword>